<sequence length="108" mass="12343">DAQKTILSTFFDNADLISSIAWKTGEGGLCVSGTTVEDLVHNVSLEKDLLNYGQYKLNNKFQLMEMSVCSGRWLSIYYYISVCSGRWLHYNQYISVCSGRCLRYNTDM</sequence>
<gene>
    <name evidence="1" type="ORF">MKW98_006035</name>
</gene>
<dbReference type="AlphaFoldDB" id="A0AAD4TI35"/>
<reference evidence="1" key="1">
    <citation type="submission" date="2022-04" db="EMBL/GenBank/DDBJ databases">
        <title>A functionally conserved STORR gene fusion in Papaver species that diverged 16.8 million years ago.</title>
        <authorList>
            <person name="Catania T."/>
        </authorList>
    </citation>
    <scope>NUCLEOTIDE SEQUENCE</scope>
    <source>
        <strain evidence="1">S-188037</strain>
    </source>
</reference>
<name>A0AAD4TI35_9MAGN</name>
<dbReference type="EMBL" id="JAJJMB010001261">
    <property type="protein sequence ID" value="KAI3957707.1"/>
    <property type="molecule type" value="Genomic_DNA"/>
</dbReference>
<dbReference type="Proteomes" id="UP001202328">
    <property type="component" value="Unassembled WGS sequence"/>
</dbReference>
<keyword evidence="2" id="KW-1185">Reference proteome</keyword>
<evidence type="ECO:0000313" key="2">
    <source>
        <dbReference type="Proteomes" id="UP001202328"/>
    </source>
</evidence>
<evidence type="ECO:0000313" key="1">
    <source>
        <dbReference type="EMBL" id="KAI3957707.1"/>
    </source>
</evidence>
<comment type="caution">
    <text evidence="1">The sequence shown here is derived from an EMBL/GenBank/DDBJ whole genome shotgun (WGS) entry which is preliminary data.</text>
</comment>
<organism evidence="1 2">
    <name type="scientific">Papaver atlanticum</name>
    <dbReference type="NCBI Taxonomy" id="357466"/>
    <lineage>
        <taxon>Eukaryota</taxon>
        <taxon>Viridiplantae</taxon>
        <taxon>Streptophyta</taxon>
        <taxon>Embryophyta</taxon>
        <taxon>Tracheophyta</taxon>
        <taxon>Spermatophyta</taxon>
        <taxon>Magnoliopsida</taxon>
        <taxon>Ranunculales</taxon>
        <taxon>Papaveraceae</taxon>
        <taxon>Papaveroideae</taxon>
        <taxon>Papaver</taxon>
    </lineage>
</organism>
<accession>A0AAD4TI35</accession>
<feature type="non-terminal residue" evidence="1">
    <location>
        <position position="108"/>
    </location>
</feature>
<proteinExistence type="predicted"/>
<protein>
    <submittedName>
        <fullName evidence="1">Uncharacterized protein</fullName>
    </submittedName>
</protein>